<dbReference type="Pfam" id="PF22061">
    <property type="entry name" value="CSN7_HB_subdom"/>
    <property type="match status" value="1"/>
</dbReference>
<dbReference type="Proteomes" id="UP000799750">
    <property type="component" value="Unassembled WGS sequence"/>
</dbReference>
<evidence type="ECO:0000256" key="2">
    <source>
        <dbReference type="ARBA" id="ARBA00022790"/>
    </source>
</evidence>
<dbReference type="GO" id="GO:0008180">
    <property type="term" value="C:COP9 signalosome"/>
    <property type="evidence" value="ECO:0007669"/>
    <property type="project" value="UniProtKB-KW"/>
</dbReference>
<dbReference type="PANTHER" id="PTHR15350:SF5">
    <property type="entry name" value="COP9 SIGNALOSOME COMPLEX SUBUNIT 7"/>
    <property type="match status" value="1"/>
</dbReference>
<feature type="compositionally biased region" description="Basic and acidic residues" evidence="3">
    <location>
        <begin position="222"/>
        <end position="233"/>
    </location>
</feature>
<dbReference type="EMBL" id="MU004191">
    <property type="protein sequence ID" value="KAF2493993.1"/>
    <property type="molecule type" value="Genomic_DNA"/>
</dbReference>
<feature type="region of interest" description="Disordered" evidence="3">
    <location>
        <begin position="222"/>
        <end position="242"/>
    </location>
</feature>
<name>A0A6A6QQI4_9PEZI</name>
<evidence type="ECO:0000313" key="5">
    <source>
        <dbReference type="EMBL" id="KAF2493993.1"/>
    </source>
</evidence>
<dbReference type="Pfam" id="PF01399">
    <property type="entry name" value="PCI"/>
    <property type="match status" value="1"/>
</dbReference>
<protein>
    <recommendedName>
        <fullName evidence="4">PCI domain-containing protein</fullName>
    </recommendedName>
</protein>
<feature type="domain" description="PCI" evidence="4">
    <location>
        <begin position="1"/>
        <end position="158"/>
    </location>
</feature>
<evidence type="ECO:0000256" key="1">
    <source>
        <dbReference type="ARBA" id="ARBA00008482"/>
    </source>
</evidence>
<dbReference type="InterPro" id="IPR045237">
    <property type="entry name" value="COPS7/eIF3m"/>
</dbReference>
<dbReference type="PROSITE" id="PS50250">
    <property type="entry name" value="PCI"/>
    <property type="match status" value="1"/>
</dbReference>
<sequence>MEQTRALNALEPFLALSKSANSPRAAADLVSQATSAPNTYVFAELLQTPNMQALKQSPEYASHLTLLEIFAWGTLADYKANASLPQLNAAQHQKLLLLSLLPLARSHTTLTYAHLTTALSLPSPRALEELITTAIYASLLTATLDPAHGLVNVTSIAPLRDLAPGAIPSLAATLAAWSARCGGALDELDAQIAGVRKAAVRREKERRKRERGMETAMGLLEEKSAGAAKRGEEGGQGQGEAMEIDQEDIVGRFARGVKKGGLAGLGGRRL</sequence>
<proteinExistence type="inferred from homology"/>
<dbReference type="AlphaFoldDB" id="A0A6A6QQI4"/>
<dbReference type="InterPro" id="IPR000717">
    <property type="entry name" value="PCI_dom"/>
</dbReference>
<dbReference type="PANTHER" id="PTHR15350">
    <property type="entry name" value="COP9 SIGNALOSOME COMPLEX SUBUNIT 7/DENDRITIC CELL PROTEIN GA17"/>
    <property type="match status" value="1"/>
</dbReference>
<dbReference type="OrthoDB" id="10265275at2759"/>
<reference evidence="5" key="1">
    <citation type="journal article" date="2020" name="Stud. Mycol.">
        <title>101 Dothideomycetes genomes: a test case for predicting lifestyles and emergence of pathogens.</title>
        <authorList>
            <person name="Haridas S."/>
            <person name="Albert R."/>
            <person name="Binder M."/>
            <person name="Bloem J."/>
            <person name="Labutti K."/>
            <person name="Salamov A."/>
            <person name="Andreopoulos B."/>
            <person name="Baker S."/>
            <person name="Barry K."/>
            <person name="Bills G."/>
            <person name="Bluhm B."/>
            <person name="Cannon C."/>
            <person name="Castanera R."/>
            <person name="Culley D."/>
            <person name="Daum C."/>
            <person name="Ezra D."/>
            <person name="Gonzalez J."/>
            <person name="Henrissat B."/>
            <person name="Kuo A."/>
            <person name="Liang C."/>
            <person name="Lipzen A."/>
            <person name="Lutzoni F."/>
            <person name="Magnuson J."/>
            <person name="Mondo S."/>
            <person name="Nolan M."/>
            <person name="Ohm R."/>
            <person name="Pangilinan J."/>
            <person name="Park H.-J."/>
            <person name="Ramirez L."/>
            <person name="Alfaro M."/>
            <person name="Sun H."/>
            <person name="Tritt A."/>
            <person name="Yoshinaga Y."/>
            <person name="Zwiers L.-H."/>
            <person name="Turgeon B."/>
            <person name="Goodwin S."/>
            <person name="Spatafora J."/>
            <person name="Crous P."/>
            <person name="Grigoriev I."/>
        </authorList>
    </citation>
    <scope>NUCLEOTIDE SEQUENCE</scope>
    <source>
        <strain evidence="5">CBS 269.34</strain>
    </source>
</reference>
<dbReference type="SMART" id="SM00088">
    <property type="entry name" value="PINT"/>
    <property type="match status" value="1"/>
</dbReference>
<evidence type="ECO:0000313" key="6">
    <source>
        <dbReference type="Proteomes" id="UP000799750"/>
    </source>
</evidence>
<organism evidence="5 6">
    <name type="scientific">Lophium mytilinum</name>
    <dbReference type="NCBI Taxonomy" id="390894"/>
    <lineage>
        <taxon>Eukaryota</taxon>
        <taxon>Fungi</taxon>
        <taxon>Dikarya</taxon>
        <taxon>Ascomycota</taxon>
        <taxon>Pezizomycotina</taxon>
        <taxon>Dothideomycetes</taxon>
        <taxon>Pleosporomycetidae</taxon>
        <taxon>Mytilinidiales</taxon>
        <taxon>Mytilinidiaceae</taxon>
        <taxon>Lophium</taxon>
    </lineage>
</organism>
<keyword evidence="2" id="KW-0736">Signalosome</keyword>
<accession>A0A6A6QQI4</accession>
<evidence type="ECO:0000256" key="3">
    <source>
        <dbReference type="SAM" id="MobiDB-lite"/>
    </source>
</evidence>
<gene>
    <name evidence="5" type="ORF">BU16DRAFT_512194</name>
</gene>
<evidence type="ECO:0000259" key="4">
    <source>
        <dbReference type="PROSITE" id="PS50250"/>
    </source>
</evidence>
<keyword evidence="6" id="KW-1185">Reference proteome</keyword>
<comment type="similarity">
    <text evidence="1">Belongs to the CSN7/EIF3M family. CSN7 subfamily.</text>
</comment>